<reference evidence="3 6" key="5">
    <citation type="submission" date="2020-02" db="EMBL/GenBank/DDBJ databases">
        <title>Newly sequenced genome of strain CSTR1 showed variability in Candidatus Kuenenia stuttgartiensis genomes.</title>
        <authorList>
            <person name="Ding C."/>
            <person name="Adrian L."/>
        </authorList>
    </citation>
    <scope>NUCLEOTIDE SEQUENCE [LARGE SCALE GENOMIC DNA]</scope>
    <source>
        <strain evidence="3 6">CSTR1</strain>
    </source>
</reference>
<accession>Q1Q0G0</accession>
<gene>
    <name evidence="3" type="ORF">KsCSTR_12510</name>
    <name evidence="4" type="ORF">KSMBR1_2688</name>
    <name evidence="2" type="ORF">kustd1277</name>
</gene>
<reference evidence="2" key="2">
    <citation type="submission" date="2006-01" db="EMBL/GenBank/DDBJ databases">
        <authorList>
            <person name="Genoscope"/>
        </authorList>
    </citation>
    <scope>NUCLEOTIDE SEQUENCE</scope>
</reference>
<feature type="chain" id="PRO_5015097134" evidence="1">
    <location>
        <begin position="27"/>
        <end position="200"/>
    </location>
</feature>
<sequence length="200" mass="22860">MVKKIFLVTNSIFIVLALCFLAPAQAVSLRLAPEQIQEAIQYGRQNKEVDFVAFSKEWTVSLGKGIGFATLFTPYHNVAYKAKKFEIEHKNLTNRDILNALEIGNALVFTVTVYGDAFNFAVFQTAKLCQKDLEIRPIYEFKPDIADASEFWPNPPSQMARMVFKFPVYDIDLNMPITLVVFDPEEEKEASFPFDLEKMK</sequence>
<dbReference type="EMBL" id="CT573072">
    <property type="protein sequence ID" value="CAJ72022.1"/>
    <property type="molecule type" value="Genomic_DNA"/>
</dbReference>
<dbReference type="KEGG" id="kst:KSMBR1_2688"/>
<dbReference type="RefSeq" id="WP_099325797.1">
    <property type="nucleotide sequence ID" value="NZ_CP049055.1"/>
</dbReference>
<evidence type="ECO:0000313" key="4">
    <source>
        <dbReference type="EMBL" id="SOH05175.1"/>
    </source>
</evidence>
<evidence type="ECO:0000313" key="5">
    <source>
        <dbReference type="Proteomes" id="UP000221734"/>
    </source>
</evidence>
<protein>
    <submittedName>
        <fullName evidence="3">Exported protein</fullName>
    </submittedName>
</protein>
<reference evidence="4" key="3">
    <citation type="submission" date="2017-10" db="EMBL/GenBank/DDBJ databases">
        <authorList>
            <person name="Banno H."/>
            <person name="Chua N.-H."/>
        </authorList>
    </citation>
    <scope>NUCLEOTIDE SEQUENCE [LARGE SCALE GENOMIC DNA]</scope>
    <source>
        <strain evidence="4">Kuenenia_mbr1_ru-nijmegen</strain>
    </source>
</reference>
<dbReference type="Proteomes" id="UP000221734">
    <property type="component" value="Chromosome Kuenenia_stuttgartiensis_MBR1"/>
</dbReference>
<name>Q1Q0G0_KUEST</name>
<keyword evidence="5" id="KW-1185">Reference proteome</keyword>
<feature type="signal peptide" evidence="1">
    <location>
        <begin position="1"/>
        <end position="26"/>
    </location>
</feature>
<keyword evidence="1" id="KW-0732">Signal</keyword>
<reference evidence="5" key="4">
    <citation type="submission" date="2017-10" db="EMBL/GenBank/DDBJ databases">
        <authorList>
            <person name="Frank J."/>
        </authorList>
    </citation>
    <scope>NUCLEOTIDE SEQUENCE [LARGE SCALE GENOMIC DNA]</scope>
</reference>
<proteinExistence type="predicted"/>
<dbReference type="AlphaFoldDB" id="Q1Q0G0"/>
<evidence type="ECO:0000313" key="3">
    <source>
        <dbReference type="EMBL" id="QII10630.1"/>
    </source>
</evidence>
<evidence type="ECO:0000313" key="2">
    <source>
        <dbReference type="EMBL" id="CAJ72022.1"/>
    </source>
</evidence>
<organism evidence="2">
    <name type="scientific">Kuenenia stuttgartiensis</name>
    <dbReference type="NCBI Taxonomy" id="174633"/>
    <lineage>
        <taxon>Bacteria</taxon>
        <taxon>Pseudomonadati</taxon>
        <taxon>Planctomycetota</taxon>
        <taxon>Candidatus Brocadiia</taxon>
        <taxon>Candidatus Brocadiales</taxon>
        <taxon>Candidatus Brocadiaceae</taxon>
        <taxon>Candidatus Kuenenia</taxon>
    </lineage>
</organism>
<reference evidence="2" key="1">
    <citation type="journal article" date="2006" name="Nature">
        <title>Deciphering the evolution and metabolism of an anammox bacterium from a community genome.</title>
        <authorList>
            <person name="Strous M."/>
            <person name="Pelletier E."/>
            <person name="Mangenot S."/>
            <person name="Rattei T."/>
            <person name="Lehner A."/>
            <person name="Taylor M.W."/>
            <person name="Horn M."/>
            <person name="Daims H."/>
            <person name="Bartol-Mavel D."/>
            <person name="Wincker P."/>
            <person name="Barbe V."/>
            <person name="Fonknechten N."/>
            <person name="Vallenet D."/>
            <person name="Segurens B."/>
            <person name="Schenowitz-Truong C."/>
            <person name="Medigue C."/>
            <person name="Collingro A."/>
            <person name="Snel B."/>
            <person name="Dutilh B.E."/>
            <person name="OpDenCamp H.J.M."/>
            <person name="vanDerDrift C."/>
            <person name="Cirpus I."/>
            <person name="vanDePas-Schoonen K.T."/>
            <person name="Harhangi H.R."/>
            <person name="vanNiftrik L."/>
            <person name="Schmid M."/>
            <person name="Keltjens J."/>
            <person name="vanDeVossenberg J."/>
            <person name="Kartal B."/>
            <person name="Meier H."/>
            <person name="Frishman D."/>
            <person name="Huynen M.A."/>
            <person name="Mewes H."/>
            <person name="Weissenbach J."/>
            <person name="Jetten M.S.M."/>
            <person name="Wagner M."/>
            <person name="LePaslier D."/>
        </authorList>
    </citation>
    <scope>NUCLEOTIDE SEQUENCE</scope>
</reference>
<dbReference type="Proteomes" id="UP000501926">
    <property type="component" value="Chromosome"/>
</dbReference>
<dbReference type="EMBL" id="CP049055">
    <property type="protein sequence ID" value="QII10630.1"/>
    <property type="molecule type" value="Genomic_DNA"/>
</dbReference>
<evidence type="ECO:0000256" key="1">
    <source>
        <dbReference type="SAM" id="SignalP"/>
    </source>
</evidence>
<dbReference type="EMBL" id="LT934425">
    <property type="protein sequence ID" value="SOH05175.1"/>
    <property type="molecule type" value="Genomic_DNA"/>
</dbReference>
<evidence type="ECO:0000313" key="6">
    <source>
        <dbReference type="Proteomes" id="UP000501926"/>
    </source>
</evidence>
<dbReference type="OrthoDB" id="264418at2"/>